<accession>A0A2G9HCR9</accession>
<organism evidence="1 2">
    <name type="scientific">Handroanthus impetiginosus</name>
    <dbReference type="NCBI Taxonomy" id="429701"/>
    <lineage>
        <taxon>Eukaryota</taxon>
        <taxon>Viridiplantae</taxon>
        <taxon>Streptophyta</taxon>
        <taxon>Embryophyta</taxon>
        <taxon>Tracheophyta</taxon>
        <taxon>Spermatophyta</taxon>
        <taxon>Magnoliopsida</taxon>
        <taxon>eudicotyledons</taxon>
        <taxon>Gunneridae</taxon>
        <taxon>Pentapetalae</taxon>
        <taxon>asterids</taxon>
        <taxon>lamiids</taxon>
        <taxon>Lamiales</taxon>
        <taxon>Bignoniaceae</taxon>
        <taxon>Crescentiina</taxon>
        <taxon>Tabebuia alliance</taxon>
        <taxon>Handroanthus</taxon>
    </lineage>
</organism>
<dbReference type="Proteomes" id="UP000231279">
    <property type="component" value="Unassembled WGS sequence"/>
</dbReference>
<evidence type="ECO:0000313" key="2">
    <source>
        <dbReference type="Proteomes" id="UP000231279"/>
    </source>
</evidence>
<sequence>MFFAVYVLPTYVNSLMLNITACLDQQEFNCLISFPIVDIDCLFELLSLILATNFVESSILCCKSMDNSVHVSGFLSIYLIKLLIICVRGGDCSSNYLCMCLCLCEFTLMYRVSCSLGVEY</sequence>
<name>A0A2G9HCR9_9LAMI</name>
<proteinExistence type="predicted"/>
<protein>
    <submittedName>
        <fullName evidence="1">Uncharacterized protein</fullName>
    </submittedName>
</protein>
<comment type="caution">
    <text evidence="1">The sequence shown here is derived from an EMBL/GenBank/DDBJ whole genome shotgun (WGS) entry which is preliminary data.</text>
</comment>
<gene>
    <name evidence="1" type="ORF">CDL12_12047</name>
</gene>
<reference evidence="2" key="1">
    <citation type="journal article" date="2018" name="Gigascience">
        <title>Genome assembly of the Pink Ipe (Handroanthus impetiginosus, Bignoniaceae), a highly valued, ecologically keystone Neotropical timber forest tree.</title>
        <authorList>
            <person name="Silva-Junior O.B."/>
            <person name="Grattapaglia D."/>
            <person name="Novaes E."/>
            <person name="Collevatti R.G."/>
        </authorList>
    </citation>
    <scope>NUCLEOTIDE SEQUENCE [LARGE SCALE GENOMIC DNA]</scope>
    <source>
        <strain evidence="2">cv. UFG-1</strain>
    </source>
</reference>
<keyword evidence="2" id="KW-1185">Reference proteome</keyword>
<dbReference type="EMBL" id="NKXS01002103">
    <property type="protein sequence ID" value="PIN15306.1"/>
    <property type="molecule type" value="Genomic_DNA"/>
</dbReference>
<dbReference type="AlphaFoldDB" id="A0A2G9HCR9"/>
<evidence type="ECO:0000313" key="1">
    <source>
        <dbReference type="EMBL" id="PIN15306.1"/>
    </source>
</evidence>